<dbReference type="eggNOG" id="COG1714">
    <property type="taxonomic scope" value="Bacteria"/>
</dbReference>
<dbReference type="GO" id="GO:0016020">
    <property type="term" value="C:membrane"/>
    <property type="evidence" value="ECO:0007669"/>
    <property type="project" value="UniProtKB-SubCell"/>
</dbReference>
<evidence type="ECO:0000313" key="8">
    <source>
        <dbReference type="Proteomes" id="UP000004188"/>
    </source>
</evidence>
<evidence type="ECO:0000256" key="3">
    <source>
        <dbReference type="ARBA" id="ARBA00022989"/>
    </source>
</evidence>
<keyword evidence="3 5" id="KW-1133">Transmembrane helix</keyword>
<reference evidence="8" key="1">
    <citation type="journal article" date="2012" name="Stand. Genomic Sci.">
        <title>Genome sequence of strain HIMB624, a cultured representative from the OM43 clade of marine Betaproteobacteria.</title>
        <authorList>
            <person name="Huggett M.J."/>
            <person name="Hayakawa D.H."/>
            <person name="Rappe M.S."/>
        </authorList>
    </citation>
    <scope>NUCLEOTIDE SEQUENCE [LARGE SCALE GENOMIC DNA]</scope>
    <source>
        <strain evidence="8">KB13</strain>
    </source>
</reference>
<accession>B6BVD3</accession>
<dbReference type="Proteomes" id="UP000004188">
    <property type="component" value="Unassembled WGS sequence"/>
</dbReference>
<sequence>MFYLKIFIVLIYELLILLAIAFIAGFVFLIFFDRLENNILRFLHQFLIWIAWGFYFIYSWKRFGQTLPMRAWSLRLNFEHKSYKFLILRYIKVTFFWFFFPLNFLAIFFLKDRFLHDFRTKNLITVVQNKTLNK</sequence>
<evidence type="ECO:0000259" key="6">
    <source>
        <dbReference type="Pfam" id="PF06271"/>
    </source>
</evidence>
<feature type="transmembrane region" description="Helical" evidence="5">
    <location>
        <begin position="39"/>
        <end position="58"/>
    </location>
</feature>
<evidence type="ECO:0000256" key="1">
    <source>
        <dbReference type="ARBA" id="ARBA00004141"/>
    </source>
</evidence>
<proteinExistence type="predicted"/>
<dbReference type="EMBL" id="DS995299">
    <property type="protein sequence ID" value="EDZ64679.1"/>
    <property type="molecule type" value="Genomic_DNA"/>
</dbReference>
<organism evidence="7 8">
    <name type="scientific">beta proteobacterium KB13</name>
    <dbReference type="NCBI Taxonomy" id="314607"/>
    <lineage>
        <taxon>Bacteria</taxon>
        <taxon>Pseudomonadati</taxon>
        <taxon>Pseudomonadota</taxon>
        <taxon>Betaproteobacteria</taxon>
        <taxon>Nitrosomonadales</taxon>
        <taxon>OM43 clade</taxon>
    </lineage>
</organism>
<name>B6BVD3_9PROT</name>
<dbReference type="InterPro" id="IPR010432">
    <property type="entry name" value="RDD"/>
</dbReference>
<keyword evidence="4 5" id="KW-0472">Membrane</keyword>
<evidence type="ECO:0000313" key="7">
    <source>
        <dbReference type="EMBL" id="EDZ64679.1"/>
    </source>
</evidence>
<dbReference type="Pfam" id="PF06271">
    <property type="entry name" value="RDD"/>
    <property type="match status" value="1"/>
</dbReference>
<keyword evidence="8" id="KW-1185">Reference proteome</keyword>
<feature type="domain" description="RDD" evidence="6">
    <location>
        <begin position="8"/>
        <end position="118"/>
    </location>
</feature>
<protein>
    <recommendedName>
        <fullName evidence="6">RDD domain-containing protein</fullName>
    </recommendedName>
</protein>
<evidence type="ECO:0000256" key="2">
    <source>
        <dbReference type="ARBA" id="ARBA00022692"/>
    </source>
</evidence>
<evidence type="ECO:0000256" key="5">
    <source>
        <dbReference type="SAM" id="Phobius"/>
    </source>
</evidence>
<dbReference type="AlphaFoldDB" id="B6BVD3"/>
<feature type="transmembrane region" description="Helical" evidence="5">
    <location>
        <begin position="6"/>
        <end position="32"/>
    </location>
</feature>
<comment type="subcellular location">
    <subcellularLocation>
        <location evidence="1">Membrane</location>
        <topology evidence="1">Multi-pass membrane protein</topology>
    </subcellularLocation>
</comment>
<dbReference type="HOGENOM" id="CLU_053152_4_2_4"/>
<dbReference type="STRING" id="314607.KB13_811"/>
<gene>
    <name evidence="7" type="ORF">KB13_811</name>
</gene>
<keyword evidence="2 5" id="KW-0812">Transmembrane</keyword>
<feature type="transmembrane region" description="Helical" evidence="5">
    <location>
        <begin position="87"/>
        <end position="110"/>
    </location>
</feature>
<evidence type="ECO:0000256" key="4">
    <source>
        <dbReference type="ARBA" id="ARBA00023136"/>
    </source>
</evidence>